<evidence type="ECO:0000313" key="11">
    <source>
        <dbReference type="Proteomes" id="UP001304243"/>
    </source>
</evidence>
<sequence length="379" mass="42056">MSSYYPSKRSFRKKHELPLSNRNQTIGKTSIEINYSVQITEKKKKKNCIAAATDPQYFGLNPKQLSLVILVVQNSMLVLLMRYSRTSTQPDQPIYIASTAVFMAELIKIATCLYMLYVQEKSYRRCIHMLYLEIGHKPQEIVKMLVPSGLYALQNNLLYIALSNLEAATFQVTYQLKILSTAAFSIWLLGRSLNREKWLALVLLMIGVTLVQTESVSSSSTTCANSDSNTQRPLVGLLAVLTSCVSSGFAGCYFEKILKTSTTSMWIRNIQLGICGASFSFIGMMVSDFSSIRNQGMFQGYNALTWFVVINQALGGLLVSLVVKYADNILKGFATSISIILSGIISFYLLDFQPSFLFVTGTGVVIAATVLYGAHNKPS</sequence>
<keyword evidence="7" id="KW-0333">Golgi apparatus</keyword>
<reference evidence="10 11" key="1">
    <citation type="submission" date="2022-11" db="EMBL/GenBank/DDBJ databases">
        <title>Mucor velutinosus strain NIH1002 WGS.</title>
        <authorList>
            <person name="Subramanian P."/>
            <person name="Mullikin J.C."/>
            <person name="Segre J.A."/>
            <person name="Zelazny A.M."/>
        </authorList>
    </citation>
    <scope>NUCLEOTIDE SEQUENCE [LARGE SCALE GENOMIC DNA]</scope>
    <source>
        <strain evidence="10 11">NIH1002</strain>
    </source>
</reference>
<feature type="transmembrane region" description="Helical" evidence="9">
    <location>
        <begin position="356"/>
        <end position="374"/>
    </location>
</feature>
<evidence type="ECO:0000256" key="6">
    <source>
        <dbReference type="ARBA" id="ARBA00022989"/>
    </source>
</evidence>
<evidence type="ECO:0000256" key="7">
    <source>
        <dbReference type="ARBA" id="ARBA00023034"/>
    </source>
</evidence>
<comment type="caution">
    <text evidence="10">The sequence shown here is derived from an EMBL/GenBank/DDBJ whole genome shotgun (WGS) entry which is preliminary data.</text>
</comment>
<evidence type="ECO:0000256" key="9">
    <source>
        <dbReference type="SAM" id="Phobius"/>
    </source>
</evidence>
<keyword evidence="3" id="KW-0813">Transport</keyword>
<evidence type="ECO:0000256" key="4">
    <source>
        <dbReference type="ARBA" id="ARBA00022597"/>
    </source>
</evidence>
<evidence type="ECO:0000256" key="1">
    <source>
        <dbReference type="ARBA" id="ARBA00004653"/>
    </source>
</evidence>
<dbReference type="InterPro" id="IPR037185">
    <property type="entry name" value="EmrE-like"/>
</dbReference>
<proteinExistence type="inferred from homology"/>
<dbReference type="Pfam" id="PF04142">
    <property type="entry name" value="Nuc_sug_transp"/>
    <property type="match status" value="1"/>
</dbReference>
<accession>A0AAN7DL15</accession>
<dbReference type="RefSeq" id="XP_064685015.1">
    <property type="nucleotide sequence ID" value="XM_064821095.1"/>
</dbReference>
<evidence type="ECO:0000256" key="3">
    <source>
        <dbReference type="ARBA" id="ARBA00022448"/>
    </source>
</evidence>
<organism evidence="10 11">
    <name type="scientific">Mucor velutinosus</name>
    <dbReference type="NCBI Taxonomy" id="708070"/>
    <lineage>
        <taxon>Eukaryota</taxon>
        <taxon>Fungi</taxon>
        <taxon>Fungi incertae sedis</taxon>
        <taxon>Mucoromycota</taxon>
        <taxon>Mucoromycotina</taxon>
        <taxon>Mucoromycetes</taxon>
        <taxon>Mucorales</taxon>
        <taxon>Mucorineae</taxon>
        <taxon>Mucoraceae</taxon>
        <taxon>Mucor</taxon>
    </lineage>
</organism>
<dbReference type="PIRSF" id="PIRSF005799">
    <property type="entry name" value="UDP-gal_transpt"/>
    <property type="match status" value="1"/>
</dbReference>
<dbReference type="GO" id="GO:0015165">
    <property type="term" value="F:pyrimidine nucleotide-sugar transmembrane transporter activity"/>
    <property type="evidence" value="ECO:0007669"/>
    <property type="project" value="InterPro"/>
</dbReference>
<keyword evidence="11" id="KW-1185">Reference proteome</keyword>
<evidence type="ECO:0000256" key="8">
    <source>
        <dbReference type="ARBA" id="ARBA00023136"/>
    </source>
</evidence>
<dbReference type="InterPro" id="IPR007271">
    <property type="entry name" value="Nuc_sug_transpt"/>
</dbReference>
<feature type="transmembrane region" description="Helical" evidence="9">
    <location>
        <begin position="234"/>
        <end position="254"/>
    </location>
</feature>
<dbReference type="NCBIfam" id="TIGR00803">
    <property type="entry name" value="nst"/>
    <property type="match status" value="1"/>
</dbReference>
<feature type="transmembrane region" description="Helical" evidence="9">
    <location>
        <begin position="333"/>
        <end position="350"/>
    </location>
</feature>
<dbReference type="GeneID" id="89945404"/>
<dbReference type="AlphaFoldDB" id="A0AAN7DL15"/>
<keyword evidence="4" id="KW-0762">Sugar transport</keyword>
<feature type="transmembrane region" description="Helical" evidence="9">
    <location>
        <begin position="306"/>
        <end position="326"/>
    </location>
</feature>
<feature type="transmembrane region" description="Helical" evidence="9">
    <location>
        <begin position="65"/>
        <end position="83"/>
    </location>
</feature>
<dbReference type="Gene3D" id="1.10.3730.20">
    <property type="match status" value="1"/>
</dbReference>
<evidence type="ECO:0000256" key="5">
    <source>
        <dbReference type="ARBA" id="ARBA00022692"/>
    </source>
</evidence>
<dbReference type="Proteomes" id="UP001304243">
    <property type="component" value="Unassembled WGS sequence"/>
</dbReference>
<keyword evidence="5 9" id="KW-0812">Transmembrane</keyword>
<protein>
    <recommendedName>
        <fullName evidence="12">UDP-N-acetylglucosamine transporter</fullName>
    </recommendedName>
</protein>
<gene>
    <name evidence="10" type="ORF">ATC70_001702</name>
</gene>
<feature type="transmembrane region" description="Helical" evidence="9">
    <location>
        <begin position="266"/>
        <end position="286"/>
    </location>
</feature>
<keyword evidence="6 9" id="KW-1133">Transmembrane helix</keyword>
<evidence type="ECO:0000313" key="10">
    <source>
        <dbReference type="EMBL" id="KAK4518349.1"/>
    </source>
</evidence>
<feature type="transmembrane region" description="Helical" evidence="9">
    <location>
        <begin position="95"/>
        <end position="117"/>
    </location>
</feature>
<comment type="similarity">
    <text evidence="2">Belongs to the nucleotide-sugar transporter family. SLC35A subfamily.</text>
</comment>
<dbReference type="SUPFAM" id="SSF103481">
    <property type="entry name" value="Multidrug resistance efflux transporter EmrE"/>
    <property type="match status" value="1"/>
</dbReference>
<dbReference type="FunFam" id="1.10.3730.20:FF:000037">
    <property type="entry name" value="Nucleotide Sugar TransPorter family"/>
    <property type="match status" value="1"/>
</dbReference>
<feature type="transmembrane region" description="Helical" evidence="9">
    <location>
        <begin position="198"/>
        <end position="214"/>
    </location>
</feature>
<keyword evidence="8 9" id="KW-0472">Membrane</keyword>
<evidence type="ECO:0008006" key="12">
    <source>
        <dbReference type="Google" id="ProtNLM"/>
    </source>
</evidence>
<dbReference type="PANTHER" id="PTHR10231">
    <property type="entry name" value="NUCLEOTIDE-SUGAR TRANSMEMBRANE TRANSPORTER"/>
    <property type="match status" value="1"/>
</dbReference>
<dbReference type="EMBL" id="JASEJX010000013">
    <property type="protein sequence ID" value="KAK4518349.1"/>
    <property type="molecule type" value="Genomic_DNA"/>
</dbReference>
<name>A0AAN7DL15_9FUNG</name>
<comment type="subcellular location">
    <subcellularLocation>
        <location evidence="1">Golgi apparatus membrane</location>
        <topology evidence="1">Multi-pass membrane protein</topology>
    </subcellularLocation>
</comment>
<dbReference type="GO" id="GO:0000139">
    <property type="term" value="C:Golgi membrane"/>
    <property type="evidence" value="ECO:0007669"/>
    <property type="project" value="UniProtKB-SubCell"/>
</dbReference>
<evidence type="ECO:0000256" key="2">
    <source>
        <dbReference type="ARBA" id="ARBA00009976"/>
    </source>
</evidence>